<name>F0B8U3_9XANT</name>
<protein>
    <submittedName>
        <fullName evidence="1">Uncharacterized protein</fullName>
    </submittedName>
</protein>
<dbReference type="Proteomes" id="UP000003299">
    <property type="component" value="Unassembled WGS sequence"/>
</dbReference>
<evidence type="ECO:0000313" key="1">
    <source>
        <dbReference type="EMBL" id="EGD11177.1"/>
    </source>
</evidence>
<dbReference type="AlphaFoldDB" id="F0B8U3"/>
<sequence length="57" mass="6334">MSLALSRSGTSGGAFNAHWQARDYCSRKHDVCCHIAQHESTAVAIELRSTHSPMHWP</sequence>
<gene>
    <name evidence="1" type="ORF">XVE_0494</name>
</gene>
<accession>F0B8U3</accession>
<reference evidence="1 2" key="1">
    <citation type="journal article" date="2011" name="BMC Genomics">
        <title>Comparative genomics reveals diversity among xanthomonads infecting tomato and pepper.</title>
        <authorList>
            <person name="Potnis N."/>
            <person name="Krasileva K."/>
            <person name="Chow V."/>
            <person name="Almeida N.F."/>
            <person name="Patil P.B."/>
            <person name="Ryan R.P."/>
            <person name="Sharlach M."/>
            <person name="Behlau F."/>
            <person name="Dow J.M."/>
            <person name="Momol M.T."/>
            <person name="White F.F."/>
            <person name="Preston J.F."/>
            <person name="Vinatzer B.A."/>
            <person name="Koebnik R."/>
            <person name="Setubal J.C."/>
            <person name="Norman D.J."/>
            <person name="Staskawicz B.J."/>
            <person name="Jones J.B."/>
        </authorList>
    </citation>
    <scope>NUCLEOTIDE SEQUENCE [LARGE SCALE GENOMIC DNA]</scope>
    <source>
        <strain evidence="1 2">ATCC 35937</strain>
    </source>
</reference>
<evidence type="ECO:0000313" key="2">
    <source>
        <dbReference type="Proteomes" id="UP000003299"/>
    </source>
</evidence>
<comment type="caution">
    <text evidence="1">The sequence shown here is derived from an EMBL/GenBank/DDBJ whole genome shotgun (WGS) entry which is preliminary data.</text>
</comment>
<organism evidence="1 2">
    <name type="scientific">Xanthomonas vesicatoria ATCC 35937</name>
    <dbReference type="NCBI Taxonomy" id="925775"/>
    <lineage>
        <taxon>Bacteria</taxon>
        <taxon>Pseudomonadati</taxon>
        <taxon>Pseudomonadota</taxon>
        <taxon>Gammaproteobacteria</taxon>
        <taxon>Lysobacterales</taxon>
        <taxon>Lysobacteraceae</taxon>
        <taxon>Xanthomonas</taxon>
    </lineage>
</organism>
<proteinExistence type="predicted"/>
<dbReference type="EMBL" id="AEQV01000010">
    <property type="protein sequence ID" value="EGD11177.1"/>
    <property type="molecule type" value="Genomic_DNA"/>
</dbReference>